<dbReference type="EMBL" id="CP029556">
    <property type="protein sequence ID" value="AXA85488.1"/>
    <property type="molecule type" value="Genomic_DNA"/>
</dbReference>
<name>A0A344J8X8_9GAMM</name>
<organism evidence="3 4">
    <name type="scientific">Solilutibacter oculi</name>
    <dbReference type="NCBI Taxonomy" id="2698682"/>
    <lineage>
        <taxon>Bacteria</taxon>
        <taxon>Pseudomonadati</taxon>
        <taxon>Pseudomonadota</taxon>
        <taxon>Gammaproteobacteria</taxon>
        <taxon>Lysobacterales</taxon>
        <taxon>Lysobacteraceae</taxon>
        <taxon>Solilutibacter</taxon>
    </lineage>
</organism>
<feature type="transmembrane region" description="Helical" evidence="1">
    <location>
        <begin position="94"/>
        <end position="113"/>
    </location>
</feature>
<gene>
    <name evidence="3" type="ORF">DCD74_05715</name>
</gene>
<dbReference type="AlphaFoldDB" id="A0A344J8X8"/>
<accession>A0A344J8X8</accession>
<reference evidence="4" key="1">
    <citation type="submission" date="2018-05" db="EMBL/GenBank/DDBJ databases">
        <title>Luteimonas pekinense sp. nov., isolated from human Meibomian gland secretions, Beijing, China.</title>
        <authorList>
            <person name="Wen T."/>
            <person name="Bai H."/>
            <person name="Lv H."/>
        </authorList>
    </citation>
    <scope>NUCLEOTIDE SEQUENCE [LARGE SCALE GENOMIC DNA]</scope>
    <source>
        <strain evidence="4">83-4</strain>
    </source>
</reference>
<feature type="transmembrane region" description="Helical" evidence="1">
    <location>
        <begin position="30"/>
        <end position="49"/>
    </location>
</feature>
<evidence type="ECO:0000313" key="3">
    <source>
        <dbReference type="EMBL" id="AXA85488.1"/>
    </source>
</evidence>
<dbReference type="PANTHER" id="PTHR22911">
    <property type="entry name" value="ACYL-MALONYL CONDENSING ENZYME-RELATED"/>
    <property type="match status" value="1"/>
</dbReference>
<feature type="transmembrane region" description="Helical" evidence="1">
    <location>
        <begin position="146"/>
        <end position="164"/>
    </location>
</feature>
<feature type="domain" description="EamA" evidence="2">
    <location>
        <begin position="145"/>
        <end position="274"/>
    </location>
</feature>
<evidence type="ECO:0000313" key="4">
    <source>
        <dbReference type="Proteomes" id="UP000251842"/>
    </source>
</evidence>
<proteinExistence type="predicted"/>
<feature type="transmembrane region" description="Helical" evidence="1">
    <location>
        <begin position="122"/>
        <end position="140"/>
    </location>
</feature>
<evidence type="ECO:0000256" key="1">
    <source>
        <dbReference type="SAM" id="Phobius"/>
    </source>
</evidence>
<keyword evidence="1" id="KW-0472">Membrane</keyword>
<evidence type="ECO:0000259" key="2">
    <source>
        <dbReference type="Pfam" id="PF00892"/>
    </source>
</evidence>
<dbReference type="Proteomes" id="UP000251842">
    <property type="component" value="Chromosome"/>
</dbReference>
<dbReference type="KEGG" id="lue:DCD74_05715"/>
<keyword evidence="1" id="KW-1133">Transmembrane helix</keyword>
<feature type="transmembrane region" description="Helical" evidence="1">
    <location>
        <begin position="69"/>
        <end position="88"/>
    </location>
</feature>
<dbReference type="Pfam" id="PF00892">
    <property type="entry name" value="EamA"/>
    <property type="match status" value="2"/>
</dbReference>
<feature type="domain" description="EamA" evidence="2">
    <location>
        <begin position="3"/>
        <end position="136"/>
    </location>
</feature>
<feature type="transmembrane region" description="Helical" evidence="1">
    <location>
        <begin position="258"/>
        <end position="276"/>
    </location>
</feature>
<protein>
    <submittedName>
        <fullName evidence="3">EamA family transporter</fullName>
    </submittedName>
</protein>
<dbReference type="Gene3D" id="1.10.3730.20">
    <property type="match status" value="2"/>
</dbReference>
<feature type="transmembrane region" description="Helical" evidence="1">
    <location>
        <begin position="233"/>
        <end position="252"/>
    </location>
</feature>
<keyword evidence="4" id="KW-1185">Reference proteome</keyword>
<dbReference type="InterPro" id="IPR000620">
    <property type="entry name" value="EamA_dom"/>
</dbReference>
<dbReference type="RefSeq" id="WP_112927689.1">
    <property type="nucleotide sequence ID" value="NZ_CP029556.1"/>
</dbReference>
<dbReference type="GO" id="GO:0016020">
    <property type="term" value="C:membrane"/>
    <property type="evidence" value="ECO:0007669"/>
    <property type="project" value="InterPro"/>
</dbReference>
<dbReference type="InterPro" id="IPR037185">
    <property type="entry name" value="EmrE-like"/>
</dbReference>
<sequence>MRRGVLLGLSAYAAFSFSDAFIKLLKGGVPTFQLMFMGAAMGLLALPLVKQPQERWSYLVTPRAPGIWWLRMLAGAVNNLGALLAFTHLPMAEAFALIFLMPIFVTLLSVVVLREHVGWRRWLAVIAGFAGVLVVLRPGFRELHIGHLGGIICGLAGACGVVLMRRVGDREHRLTLLGTTLLGNLLVAGVLMWPDLHAPTALQWAYVAGFGLLSALGTVLLMQATLATPVNHVAPTQYSQMLWSVLLGWWLFHDRIDALTWVGIGIILAAGLFTLVREERVTGWWHRMKMLLP</sequence>
<dbReference type="SUPFAM" id="SSF103481">
    <property type="entry name" value="Multidrug resistance efflux transporter EmrE"/>
    <property type="match status" value="2"/>
</dbReference>
<dbReference type="PANTHER" id="PTHR22911:SF135">
    <property type="entry name" value="BLR4310 PROTEIN"/>
    <property type="match status" value="1"/>
</dbReference>
<dbReference type="OrthoDB" id="5565182at2"/>
<keyword evidence="1" id="KW-0812">Transmembrane</keyword>
<feature type="transmembrane region" description="Helical" evidence="1">
    <location>
        <begin position="176"/>
        <end position="193"/>
    </location>
</feature>
<feature type="transmembrane region" description="Helical" evidence="1">
    <location>
        <begin position="205"/>
        <end position="226"/>
    </location>
</feature>